<name>A0A0M3V745_9NOSO</name>
<dbReference type="RefSeq" id="WP_062298561.1">
    <property type="nucleotide sequence ID" value="NZ_CP012036.1"/>
</dbReference>
<dbReference type="InterPro" id="IPR010982">
    <property type="entry name" value="Lambda_DNA-bd_dom_sf"/>
</dbReference>
<dbReference type="PATRIC" id="fig|224013.5.peg.6032"/>
<evidence type="ECO:0000256" key="1">
    <source>
        <dbReference type="SAM" id="MobiDB-lite"/>
    </source>
</evidence>
<evidence type="ECO:0000313" key="3">
    <source>
        <dbReference type="Proteomes" id="UP000062645"/>
    </source>
</evidence>
<proteinExistence type="predicted"/>
<dbReference type="Proteomes" id="UP000062645">
    <property type="component" value="Chromosome"/>
</dbReference>
<protein>
    <recommendedName>
        <fullName evidence="4">DNA-binding protein</fullName>
    </recommendedName>
</protein>
<dbReference type="GO" id="GO:0003677">
    <property type="term" value="F:DNA binding"/>
    <property type="evidence" value="ECO:0007669"/>
    <property type="project" value="InterPro"/>
</dbReference>
<gene>
    <name evidence="2" type="ORF">ACX27_25130</name>
</gene>
<keyword evidence="3" id="KW-1185">Reference proteome</keyword>
<dbReference type="KEGG" id="npz:ACX27_25130"/>
<dbReference type="Gene3D" id="1.10.260.40">
    <property type="entry name" value="lambda repressor-like DNA-binding domains"/>
    <property type="match status" value="1"/>
</dbReference>
<dbReference type="Pfam" id="PF13413">
    <property type="entry name" value="HTH_25"/>
    <property type="match status" value="1"/>
</dbReference>
<dbReference type="PANTHER" id="PTHR34475:SF1">
    <property type="entry name" value="CYTOSKELETON PROTEIN RODZ"/>
    <property type="match status" value="1"/>
</dbReference>
<evidence type="ECO:0000313" key="2">
    <source>
        <dbReference type="EMBL" id="ALF56547.1"/>
    </source>
</evidence>
<organism evidence="2 3">
    <name type="scientific">Nostoc piscinale CENA21</name>
    <dbReference type="NCBI Taxonomy" id="224013"/>
    <lineage>
        <taxon>Bacteria</taxon>
        <taxon>Bacillati</taxon>
        <taxon>Cyanobacteriota</taxon>
        <taxon>Cyanophyceae</taxon>
        <taxon>Nostocales</taxon>
        <taxon>Nostocaceae</taxon>
        <taxon>Nostoc</taxon>
    </lineage>
</organism>
<dbReference type="STRING" id="224013.ACX27_25130"/>
<dbReference type="InterPro" id="IPR050400">
    <property type="entry name" value="Bact_Cytoskel_RodZ"/>
</dbReference>
<dbReference type="PANTHER" id="PTHR34475">
    <property type="match status" value="1"/>
</dbReference>
<dbReference type="EMBL" id="CP012036">
    <property type="protein sequence ID" value="ALF56547.1"/>
    <property type="molecule type" value="Genomic_DNA"/>
</dbReference>
<dbReference type="OrthoDB" id="528021at2"/>
<feature type="compositionally biased region" description="Low complexity" evidence="1">
    <location>
        <begin position="313"/>
        <end position="325"/>
    </location>
</feature>
<reference evidence="2 3" key="2">
    <citation type="journal article" date="2016" name="Genome Announc.">
        <title>Draft Genome Sequence of the N2-Fixing Cyanobacterium Nostoc piscinale CENA21, Isolated from the Brazilian Amazon Floodplain.</title>
        <authorList>
            <person name="Leao T."/>
            <person name="Guimaraes P.I."/>
            <person name="de Melo A.G."/>
            <person name="Ramos R.T."/>
            <person name="Leao P.N."/>
            <person name="Silva A."/>
            <person name="Fiore M.F."/>
            <person name="Schneider M.P."/>
        </authorList>
    </citation>
    <scope>NUCLEOTIDE SEQUENCE [LARGE SCALE GENOMIC DNA]</scope>
    <source>
        <strain evidence="2 3">CENA21</strain>
    </source>
</reference>
<accession>A0A0M3V745</accession>
<reference evidence="3" key="1">
    <citation type="submission" date="2015-07" db="EMBL/GenBank/DDBJ databases">
        <title>Genome Of Nitrogen-Fixing Cyanobacterium Nostoc piscinale CENA21 From Solimoes/Amazon River Floodplain Sediments And Comparative Genomics To Uncover Biosynthetic Natural Products Potential.</title>
        <authorList>
            <person name="Leao T.F."/>
            <person name="Leao P.N."/>
            <person name="Guimaraes P.I."/>
            <person name="de Melo A.G.C."/>
            <person name="Ramos R.T.J."/>
            <person name="Silva A."/>
            <person name="Fiore M.F."/>
            <person name="Schneider M.P.C."/>
        </authorList>
    </citation>
    <scope>NUCLEOTIDE SEQUENCE [LARGE SCALE GENOMIC DNA]</scope>
    <source>
        <strain evidence="3">CENA21</strain>
    </source>
</reference>
<evidence type="ECO:0008006" key="4">
    <source>
        <dbReference type="Google" id="ProtNLM"/>
    </source>
</evidence>
<dbReference type="AlphaFoldDB" id="A0A0M3V745"/>
<feature type="region of interest" description="Disordered" evidence="1">
    <location>
        <begin position="306"/>
        <end position="352"/>
    </location>
</feature>
<sequence length="352" mass="37995">MTMAPAYLLKILGNPTIEISQAELRSLLGEIESQLHRSQVYRQAVAQLQTLLGSSEEAKNLFKAVGREAISLVFQNFAHHAKVADSNQQANTELEKSSDVANSLTSNHLNHPQTNTDILSTSLVTEDRSNLVTQNPESSAKKHPTAKLMNWLQPNQKKANAELAEQQLAAQRLAIMSQIGQQLRQAREARGFCLRDLSIFTHLPLHQMEAVENGDLKSLPEDILVRGFIRVMGNALGLNGTNLANSLPMVNTVPSVIPSWSQPKHNNSPSMGLELRPIHLYLGYTALVAGTVGGLSVMSQPGKIDTTVNPDVSPSSSISHSNQNSETNTKPGIKSSAAGISVGSDIAPPEAL</sequence>